<keyword evidence="5" id="KW-1185">Reference proteome</keyword>
<proteinExistence type="inferred from homology"/>
<evidence type="ECO:0000313" key="5">
    <source>
        <dbReference type="Proteomes" id="UP000006683"/>
    </source>
</evidence>
<dbReference type="EMBL" id="CP002209">
    <property type="protein sequence ID" value="ADN77745.1"/>
    <property type="molecule type" value="Genomic_DNA"/>
</dbReference>
<evidence type="ECO:0000256" key="2">
    <source>
        <dbReference type="SAM" id="Coils"/>
    </source>
</evidence>
<dbReference type="HOGENOM" id="CLU_100130_2_0_6"/>
<dbReference type="OrthoDB" id="5801225at2"/>
<dbReference type="InterPro" id="IPR003033">
    <property type="entry name" value="SCP2_sterol-bd_dom"/>
</dbReference>
<dbReference type="RefSeq" id="WP_013347051.1">
    <property type="nucleotide sequence ID" value="NC_014541.1"/>
</dbReference>
<comment type="subcellular location">
    <subcellularLocation>
        <location evidence="1">Cytoplasm</location>
    </subcellularLocation>
</comment>
<name>E1SNT8_FERBD</name>
<dbReference type="GeneID" id="67183754"/>
<feature type="coiled-coil region" evidence="2">
    <location>
        <begin position="172"/>
        <end position="199"/>
    </location>
</feature>
<gene>
    <name evidence="1" type="primary">ubiJ</name>
    <name evidence="4" type="ordered locus">Fbal_3548</name>
</gene>
<dbReference type="Pfam" id="PF02036">
    <property type="entry name" value="SCP2"/>
    <property type="match status" value="1"/>
</dbReference>
<evidence type="ECO:0000259" key="3">
    <source>
        <dbReference type="Pfam" id="PF02036"/>
    </source>
</evidence>
<dbReference type="PANTHER" id="PTHR38693:SF1">
    <property type="entry name" value="UBIQUINONE BIOSYNTHESIS ACCESSORY FACTOR UBIJ"/>
    <property type="match status" value="1"/>
</dbReference>
<dbReference type="GO" id="GO:0006744">
    <property type="term" value="P:ubiquinone biosynthetic process"/>
    <property type="evidence" value="ECO:0007669"/>
    <property type="project" value="UniProtKB-UniRule"/>
</dbReference>
<dbReference type="InterPro" id="IPR036527">
    <property type="entry name" value="SCP2_sterol-bd_dom_sf"/>
</dbReference>
<dbReference type="AlphaFoldDB" id="E1SNT8"/>
<keyword evidence="1" id="KW-0963">Cytoplasm</keyword>
<accession>E1SNT8</accession>
<dbReference type="Proteomes" id="UP000006683">
    <property type="component" value="Chromosome"/>
</dbReference>
<dbReference type="KEGG" id="fbl:Fbal_3548"/>
<evidence type="ECO:0000313" key="4">
    <source>
        <dbReference type="EMBL" id="ADN77745.1"/>
    </source>
</evidence>
<feature type="domain" description="SCP2" evidence="3">
    <location>
        <begin position="24"/>
        <end position="110"/>
    </location>
</feature>
<dbReference type="HAMAP" id="MF_02215">
    <property type="entry name" value="UbiJ"/>
    <property type="match status" value="1"/>
</dbReference>
<dbReference type="InterPro" id="IPR038989">
    <property type="entry name" value="UbiJ"/>
</dbReference>
<organism evidence="4 5">
    <name type="scientific">Ferrimonas balearica (strain DSM 9799 / CCM 4581 / KCTC 23876 / PAT)</name>
    <dbReference type="NCBI Taxonomy" id="550540"/>
    <lineage>
        <taxon>Bacteria</taxon>
        <taxon>Pseudomonadati</taxon>
        <taxon>Pseudomonadota</taxon>
        <taxon>Gammaproteobacteria</taxon>
        <taxon>Alteromonadales</taxon>
        <taxon>Ferrimonadaceae</taxon>
        <taxon>Ferrimonas</taxon>
    </lineage>
</organism>
<dbReference type="STRING" id="550540.Fbal_3548"/>
<dbReference type="PANTHER" id="PTHR38693">
    <property type="entry name" value="UBIQUINONE BIOSYNTHESIS PROTEIN UBIJ"/>
    <property type="match status" value="1"/>
</dbReference>
<dbReference type="eggNOG" id="COG3165">
    <property type="taxonomic scope" value="Bacteria"/>
</dbReference>
<reference evidence="4 5" key="1">
    <citation type="journal article" date="2010" name="Stand. Genomic Sci.">
        <title>Complete genome sequence of Ferrimonas balearica type strain (PAT).</title>
        <authorList>
            <person name="Nolan M."/>
            <person name="Sikorski J."/>
            <person name="Davenport K."/>
            <person name="Lucas S."/>
            <person name="Glavina Del Rio T."/>
            <person name="Tice H."/>
            <person name="Cheng J."/>
            <person name="Goodwin L."/>
            <person name="Pitluck S."/>
            <person name="Liolios K."/>
            <person name="Ivanova N."/>
            <person name="Mavromatis K."/>
            <person name="Ovchinnikova G."/>
            <person name="Pati A."/>
            <person name="Chen A."/>
            <person name="Palaniappan K."/>
            <person name="Land M."/>
            <person name="Hauser L."/>
            <person name="Chang Y."/>
            <person name="Jeffries C."/>
            <person name="Tapia R."/>
            <person name="Brettin T."/>
            <person name="Detter J."/>
            <person name="Han C."/>
            <person name="Yasawong M."/>
            <person name="Rohde M."/>
            <person name="Tindall B."/>
            <person name="Goker M."/>
            <person name="Woyke T."/>
            <person name="Bristow J."/>
            <person name="Eisen J."/>
            <person name="Markowitz V."/>
            <person name="Hugenholtz P."/>
            <person name="Kyrpides N."/>
            <person name="Klenk H."/>
            <person name="Lapidus A."/>
        </authorList>
    </citation>
    <scope>NUCLEOTIDE SEQUENCE [LARGE SCALE GENOMIC DNA]</scope>
    <source>
        <strain evidence="5">DSM 9799 / CCM 4581 / KCTC 23876 / PAT</strain>
    </source>
</reference>
<sequence>MRIATLVAGVMETTLAQLLRFHPDPNPLARWQGQVVRLQLSELPFPLFLILRDPIQVYSEYDGDTQAQLSLSLLTLRQVSQGASLSTLVKEGALEIEGDMQLVGKLANLLGAIEPDLAEPLSRYLGDAMAYRVDQTGRALLNRAEQDLNRLHQHTGEVLREELRLAPGQSEVAHFVEQVDALAQQVEQLARRLTELERRS</sequence>
<keyword evidence="1" id="KW-0831">Ubiquinone biosynthesis</keyword>
<keyword evidence="2" id="KW-0175">Coiled coil</keyword>
<evidence type="ECO:0000256" key="1">
    <source>
        <dbReference type="HAMAP-Rule" id="MF_02215"/>
    </source>
</evidence>
<dbReference type="UniPathway" id="UPA00232"/>
<dbReference type="GO" id="GO:0005737">
    <property type="term" value="C:cytoplasm"/>
    <property type="evidence" value="ECO:0007669"/>
    <property type="project" value="UniProtKB-SubCell"/>
</dbReference>
<dbReference type="SUPFAM" id="SSF55718">
    <property type="entry name" value="SCP-like"/>
    <property type="match status" value="1"/>
</dbReference>
<comment type="similarity">
    <text evidence="1">Belongs to the UbiJ family.</text>
</comment>
<comment type="function">
    <text evidence="1">Required for ubiquinone (coenzyme Q) biosynthesis. Binds hydrophobic ubiquinone biosynthetic intermediates via its SCP2 domain and is essential for the stability of the Ubi complex. May constitute a docking platform where Ubi enzymes assemble and access their SCP2-bound polyprenyl substrates.</text>
</comment>
<protein>
    <recommendedName>
        <fullName evidence="1">Ubiquinone biosynthesis accessory factor UbiJ</fullName>
    </recommendedName>
</protein>
<comment type="pathway">
    <text evidence="1">Cofactor biosynthesis; ubiquinone biosynthesis.</text>
</comment>